<evidence type="ECO:0000313" key="2">
    <source>
        <dbReference type="Proteomes" id="UP000054843"/>
    </source>
</evidence>
<sequence length="62" mass="6958">MKHSAHLVKDDVEIVSACSGSIGVCRSAFSSYIVRLCIFAEYDVLMLALSQIRLKFNCFKKD</sequence>
<dbReference type="EMBL" id="JYDO01000002">
    <property type="protein sequence ID" value="KRZ80391.1"/>
    <property type="molecule type" value="Genomic_DNA"/>
</dbReference>
<name>A0A0V1N8Q3_9BILA</name>
<gene>
    <name evidence="1" type="ORF">T10_2061</name>
</gene>
<comment type="caution">
    <text evidence="1">The sequence shown here is derived from an EMBL/GenBank/DDBJ whole genome shotgun (WGS) entry which is preliminary data.</text>
</comment>
<dbReference type="Proteomes" id="UP000054843">
    <property type="component" value="Unassembled WGS sequence"/>
</dbReference>
<organism evidence="1 2">
    <name type="scientific">Trichinella papuae</name>
    <dbReference type="NCBI Taxonomy" id="268474"/>
    <lineage>
        <taxon>Eukaryota</taxon>
        <taxon>Metazoa</taxon>
        <taxon>Ecdysozoa</taxon>
        <taxon>Nematoda</taxon>
        <taxon>Enoplea</taxon>
        <taxon>Dorylaimia</taxon>
        <taxon>Trichinellida</taxon>
        <taxon>Trichinellidae</taxon>
        <taxon>Trichinella</taxon>
    </lineage>
</organism>
<keyword evidence="2" id="KW-1185">Reference proteome</keyword>
<dbReference type="AlphaFoldDB" id="A0A0V1N8Q3"/>
<evidence type="ECO:0000313" key="1">
    <source>
        <dbReference type="EMBL" id="KRZ80391.1"/>
    </source>
</evidence>
<proteinExistence type="predicted"/>
<accession>A0A0V1N8Q3</accession>
<protein>
    <submittedName>
        <fullName evidence="1">Uncharacterized protein</fullName>
    </submittedName>
</protein>
<reference evidence="1 2" key="1">
    <citation type="submission" date="2015-01" db="EMBL/GenBank/DDBJ databases">
        <title>Evolution of Trichinella species and genotypes.</title>
        <authorList>
            <person name="Korhonen P.K."/>
            <person name="Edoardo P."/>
            <person name="Giuseppe L.R."/>
            <person name="Gasser R.B."/>
        </authorList>
    </citation>
    <scope>NUCLEOTIDE SEQUENCE [LARGE SCALE GENOMIC DNA]</scope>
    <source>
        <strain evidence="1">ISS1980</strain>
    </source>
</reference>